<dbReference type="GO" id="GO:0005524">
    <property type="term" value="F:ATP binding"/>
    <property type="evidence" value="ECO:0007669"/>
    <property type="project" value="UniProtKB-UniRule"/>
</dbReference>
<keyword evidence="2 15" id="KW-0547">Nucleotide-binding</keyword>
<dbReference type="Pfam" id="PF00580">
    <property type="entry name" value="UvrD-helicase"/>
    <property type="match status" value="1"/>
</dbReference>
<keyword evidence="5 15" id="KW-0347">Helicase</keyword>
<keyword evidence="7 15" id="KW-0067">ATP-binding</keyword>
<dbReference type="SUPFAM" id="SSF52980">
    <property type="entry name" value="Restriction endonuclease-like"/>
    <property type="match status" value="1"/>
</dbReference>
<evidence type="ECO:0000256" key="10">
    <source>
        <dbReference type="ARBA" id="ARBA00023235"/>
    </source>
</evidence>
<dbReference type="GO" id="GO:0033202">
    <property type="term" value="C:DNA helicase complex"/>
    <property type="evidence" value="ECO:0007669"/>
    <property type="project" value="TreeGrafter"/>
</dbReference>
<dbReference type="GO" id="GO:0004527">
    <property type="term" value="F:exonuclease activity"/>
    <property type="evidence" value="ECO:0007669"/>
    <property type="project" value="UniProtKB-KW"/>
</dbReference>
<evidence type="ECO:0000256" key="13">
    <source>
        <dbReference type="ARBA" id="ARBA00034923"/>
    </source>
</evidence>
<proteinExistence type="predicted"/>
<feature type="domain" description="UvrD-like helicase C-terminal" evidence="17">
    <location>
        <begin position="487"/>
        <end position="743"/>
    </location>
</feature>
<feature type="binding site" evidence="15">
    <location>
        <begin position="21"/>
        <end position="28"/>
    </location>
    <ligand>
        <name>ATP</name>
        <dbReference type="ChEBI" id="CHEBI:30616"/>
    </ligand>
</feature>
<comment type="catalytic activity">
    <reaction evidence="11">
        <text>Couples ATP hydrolysis with the unwinding of duplex DNA by translocating in the 3'-5' direction.</text>
        <dbReference type="EC" id="5.6.2.4"/>
    </reaction>
</comment>
<evidence type="ECO:0000256" key="3">
    <source>
        <dbReference type="ARBA" id="ARBA00022763"/>
    </source>
</evidence>
<dbReference type="Gene3D" id="1.10.486.10">
    <property type="entry name" value="PCRA, domain 4"/>
    <property type="match status" value="1"/>
</dbReference>
<evidence type="ECO:0000256" key="9">
    <source>
        <dbReference type="ARBA" id="ARBA00023204"/>
    </source>
</evidence>
<keyword evidence="8" id="KW-0238">DNA-binding</keyword>
<dbReference type="Gene3D" id="3.90.320.10">
    <property type="match status" value="1"/>
</dbReference>
<dbReference type="GO" id="GO:0043138">
    <property type="term" value="F:3'-5' DNA helicase activity"/>
    <property type="evidence" value="ECO:0007669"/>
    <property type="project" value="UniProtKB-EC"/>
</dbReference>
<keyword evidence="6" id="KW-0269">Exonuclease</keyword>
<evidence type="ECO:0000256" key="1">
    <source>
        <dbReference type="ARBA" id="ARBA00022722"/>
    </source>
</evidence>
<organism evidence="18">
    <name type="scientific">Isorropodon fossajaponicum symbiont</name>
    <dbReference type="NCBI Taxonomy" id="883811"/>
    <lineage>
        <taxon>Bacteria</taxon>
        <taxon>Pseudomonadati</taxon>
        <taxon>Pseudomonadota</taxon>
        <taxon>Gammaproteobacteria</taxon>
    </lineage>
</organism>
<reference evidence="18" key="1">
    <citation type="journal article" date="2017" name="PLoS ONE">
        <title>Loss of genes related to Nucleotide Excision Repair (NER) and implications for reductive genome evolution in symbionts of deep-sea vesicomyid clams.</title>
        <authorList>
            <person name="Shimamura S."/>
            <person name="Kaneko T."/>
            <person name="Ozawa G."/>
            <person name="Nishino-Matsumoto M."/>
            <person name="Koshiishi T."/>
            <person name="Takaki Y."/>
            <person name="Kato C."/>
            <person name="Takai K."/>
            <person name="Yoshida T."/>
            <person name="Fujikura K."/>
            <person name="Barry J.P."/>
            <person name="Maruyama T."/>
        </authorList>
    </citation>
    <scope>NUCLEOTIDE SEQUENCE</scope>
</reference>
<dbReference type="InterPro" id="IPR011335">
    <property type="entry name" value="Restrct_endonuc-II-like"/>
</dbReference>
<evidence type="ECO:0000256" key="6">
    <source>
        <dbReference type="ARBA" id="ARBA00022839"/>
    </source>
</evidence>
<dbReference type="InterPro" id="IPR014017">
    <property type="entry name" value="DNA_helicase_UvrD-like_C"/>
</dbReference>
<dbReference type="InterPro" id="IPR014016">
    <property type="entry name" value="UvrD-like_ATP-bd"/>
</dbReference>
<dbReference type="GO" id="GO:0003677">
    <property type="term" value="F:DNA binding"/>
    <property type="evidence" value="ECO:0007669"/>
    <property type="project" value="UniProtKB-KW"/>
</dbReference>
<dbReference type="InterPro" id="IPR011604">
    <property type="entry name" value="PDDEXK-like_dom_sf"/>
</dbReference>
<keyword evidence="1" id="KW-0540">Nuclease</keyword>
<keyword evidence="9" id="KW-0234">DNA repair</keyword>
<dbReference type="AlphaFoldDB" id="A0A1Q2SSC3"/>
<name>A0A1Q2SSC3_9GAMM</name>
<evidence type="ECO:0000256" key="2">
    <source>
        <dbReference type="ARBA" id="ARBA00022741"/>
    </source>
</evidence>
<keyword evidence="3" id="KW-0227">DNA damage</keyword>
<evidence type="ECO:0000256" key="4">
    <source>
        <dbReference type="ARBA" id="ARBA00022801"/>
    </source>
</evidence>
<dbReference type="EC" id="5.6.2.4" evidence="12"/>
<comment type="catalytic activity">
    <reaction evidence="14">
        <text>ATP + H2O = ADP + phosphate + H(+)</text>
        <dbReference type="Rhea" id="RHEA:13065"/>
        <dbReference type="ChEBI" id="CHEBI:15377"/>
        <dbReference type="ChEBI" id="CHEBI:15378"/>
        <dbReference type="ChEBI" id="CHEBI:30616"/>
        <dbReference type="ChEBI" id="CHEBI:43474"/>
        <dbReference type="ChEBI" id="CHEBI:456216"/>
        <dbReference type="EC" id="5.6.2.4"/>
    </reaction>
</comment>
<evidence type="ECO:0000256" key="15">
    <source>
        <dbReference type="PROSITE-ProRule" id="PRU00560"/>
    </source>
</evidence>
<dbReference type="EMBL" id="AB911410">
    <property type="protein sequence ID" value="BAW82251.1"/>
    <property type="molecule type" value="Genomic_DNA"/>
</dbReference>
<evidence type="ECO:0000259" key="17">
    <source>
        <dbReference type="PROSITE" id="PS51217"/>
    </source>
</evidence>
<dbReference type="PROSITE" id="PS51198">
    <property type="entry name" value="UVRD_HELICASE_ATP_BIND"/>
    <property type="match status" value="1"/>
</dbReference>
<dbReference type="PANTHER" id="PTHR11070">
    <property type="entry name" value="UVRD / RECB / PCRA DNA HELICASE FAMILY MEMBER"/>
    <property type="match status" value="1"/>
</dbReference>
<dbReference type="Pfam" id="PF13361">
    <property type="entry name" value="UvrD_C"/>
    <property type="match status" value="1"/>
</dbReference>
<dbReference type="Gene3D" id="3.40.50.300">
    <property type="entry name" value="P-loop containing nucleotide triphosphate hydrolases"/>
    <property type="match status" value="3"/>
</dbReference>
<dbReference type="GO" id="GO:0000725">
    <property type="term" value="P:recombinational repair"/>
    <property type="evidence" value="ECO:0007669"/>
    <property type="project" value="TreeGrafter"/>
</dbReference>
<evidence type="ECO:0000256" key="8">
    <source>
        <dbReference type="ARBA" id="ARBA00023125"/>
    </source>
</evidence>
<feature type="domain" description="UvrD-like helicase ATP-binding" evidence="16">
    <location>
        <begin position="1"/>
        <end position="475"/>
    </location>
</feature>
<sequence length="1063" mass="121837">MNDQTQRRQALDVSQSFIVQAPAGSGKTELLTQRYLKSLSVSASPESVIAMTFTKKAVSELTTRVIESLKLAQGNRPKELHKQITYDLALKVLEKSKTFDWQLLNMPERFKISTIDGLSSLITSRYPSKNQLIPKQIIAQNWARNDIYLQAAKQTLLAIDESEYQNSIESVLLYLDNNVNKFYRLITDMLAKRDQWLLKLYQHGVLNIKTLRLSSERVITQHLQLLKNEAKHHLDGAFFDLLKYNTQSKFSQIQALPNTSIECLDVWVNIADLLLDGKSKKNNKWRKSVNTNNGFPAEVKAQKDEFIKFLNHLQGKDNFKDLLFETLNLPDVDFSINQINALQDIAQVLKLAVAQLNVLFDVNQTHDFIQVALDADHALDEHQVSDVALFLDNKVQHILIDEFQDTSATQFVLLEKLIVNWQVGDGKTLFLVGDPMQSIYLFRQSQVGLFLQVRTQGIASIKPEFLQLSTNFRSSRSVVEGNNKIFSKVFPQQEDASKGAIKYEHSQTNSIDKDGNAINFYPFAHKRYDFEAQKVLEIIQSNPAKEIAILVRNRSHLGNIVPVLKCANIQFEALKTSPLKQDLFTRDLLSLTRALKHLGDKLAWLAILRAPWCGLLLEDLLVLSQQTECVIFDLIQDEQVLQGLSENGQLCVRNFAHVLRDIVNQQSRFSFTKVLEFAINQLAPQNSLSVKQSMIKAQFLQIIHDCESAQQLDIETINQMLDELYAPSVNARIKLMTIHEAKGLEFELVIIPGLGRAPQNNKPPIIHLQEFSNQSLLLAPIRAYTQLDDSRTYTYLRHIESQQNKFETMRLLYVAMTRAKFEIHLLGTLNQSNQASSNTFLKLLAPIFQHQFDKLKLSTTEDNQSVQAPELVRYIEPLEYDNLPDESKEKMDFQLSVDLQYKSLLGTLLHQYYEDGLFSPDKQSIRVRLMECGVGNTDIDSHIDFIVNMLNLTKQDKHFSWLFKQRISTQVEAEFISHKHSVIIDRLFIDEDTLWIIDFKTATKSNDESIAQFIQRQKTKYTQQLLSYKVALSACYSMEIKCALYCPAVQELIEIDSMKSLHK</sequence>
<evidence type="ECO:0000256" key="14">
    <source>
        <dbReference type="ARBA" id="ARBA00048988"/>
    </source>
</evidence>
<evidence type="ECO:0000256" key="5">
    <source>
        <dbReference type="ARBA" id="ARBA00022806"/>
    </source>
</evidence>
<evidence type="ECO:0000256" key="7">
    <source>
        <dbReference type="ARBA" id="ARBA00022840"/>
    </source>
</evidence>
<keyword evidence="10" id="KW-0413">Isomerase</keyword>
<evidence type="ECO:0000256" key="11">
    <source>
        <dbReference type="ARBA" id="ARBA00034617"/>
    </source>
</evidence>
<dbReference type="InterPro" id="IPR027417">
    <property type="entry name" value="P-loop_NTPase"/>
</dbReference>
<evidence type="ECO:0000313" key="18">
    <source>
        <dbReference type="EMBL" id="BAW82251.1"/>
    </source>
</evidence>
<dbReference type="GO" id="GO:0005829">
    <property type="term" value="C:cytosol"/>
    <property type="evidence" value="ECO:0007669"/>
    <property type="project" value="TreeGrafter"/>
</dbReference>
<accession>A0A1Q2SSC3</accession>
<evidence type="ECO:0000259" key="16">
    <source>
        <dbReference type="PROSITE" id="PS51198"/>
    </source>
</evidence>
<dbReference type="PANTHER" id="PTHR11070:SF2">
    <property type="entry name" value="ATP-DEPENDENT DNA HELICASE SRS2"/>
    <property type="match status" value="1"/>
</dbReference>
<dbReference type="InterPro" id="IPR000212">
    <property type="entry name" value="DNA_helicase_UvrD/REP"/>
</dbReference>
<dbReference type="SUPFAM" id="SSF52540">
    <property type="entry name" value="P-loop containing nucleoside triphosphate hydrolases"/>
    <property type="match status" value="1"/>
</dbReference>
<keyword evidence="4 15" id="KW-0378">Hydrolase</keyword>
<protein>
    <recommendedName>
        <fullName evidence="12">DNA 3'-5' helicase</fullName>
        <ecNumber evidence="12">5.6.2.4</ecNumber>
    </recommendedName>
    <alternativeName>
        <fullName evidence="13">DNA 3'-5' helicase II</fullName>
    </alternativeName>
</protein>
<evidence type="ECO:0000256" key="12">
    <source>
        <dbReference type="ARBA" id="ARBA00034808"/>
    </source>
</evidence>
<dbReference type="PROSITE" id="PS51217">
    <property type="entry name" value="UVRD_HELICASE_CTER"/>
    <property type="match status" value="1"/>
</dbReference>